<protein>
    <submittedName>
        <fullName evidence="1">DUF1007 family protein</fullName>
    </submittedName>
</protein>
<proteinExistence type="predicted"/>
<name>A0A545SL19_9RHOB</name>
<dbReference type="AlphaFoldDB" id="A0A545SL19"/>
<evidence type="ECO:0000313" key="2">
    <source>
        <dbReference type="Proteomes" id="UP000315816"/>
    </source>
</evidence>
<keyword evidence="2" id="KW-1185">Reference proteome</keyword>
<reference evidence="1 2" key="1">
    <citation type="submission" date="2019-06" db="EMBL/GenBank/DDBJ databases">
        <title>A novel species of marine bacteria.</title>
        <authorList>
            <person name="Wang Y."/>
        </authorList>
    </citation>
    <scope>NUCLEOTIDE SEQUENCE [LARGE SCALE GENOMIC DNA]</scope>
    <source>
        <strain evidence="1 2">MA1-10</strain>
    </source>
</reference>
<sequence length="207" mass="22463">MIAATAVPLASHPHVFIDAGANLIFDDAGQLAAVRVFWAYDEFYSMLLIEDNGLDTDGDGTPEQAALDAYAGKDVDWDAGFPGDLYLQNEGADVGLSGPVEHGMRYEEGRVVSWHIRPLKTRLKVGSEPVLAQIYDPTFFVAYDLHLPVTVEGAEACAVEQIPADLGAAYDKVESLLYGPDSAEYSEDSYPEVGHLFADKMLLTCSE</sequence>
<dbReference type="Proteomes" id="UP000315816">
    <property type="component" value="Unassembled WGS sequence"/>
</dbReference>
<evidence type="ECO:0000313" key="1">
    <source>
        <dbReference type="EMBL" id="TQV65675.1"/>
    </source>
</evidence>
<comment type="caution">
    <text evidence="1">The sequence shown here is derived from an EMBL/GenBank/DDBJ whole genome shotgun (WGS) entry which is preliminary data.</text>
</comment>
<dbReference type="EMBL" id="VICH01000019">
    <property type="protein sequence ID" value="TQV65675.1"/>
    <property type="molecule type" value="Genomic_DNA"/>
</dbReference>
<accession>A0A545SL19</accession>
<organism evidence="1 2">
    <name type="scientific">Aliiroseovarius halocynthiae</name>
    <dbReference type="NCBI Taxonomy" id="985055"/>
    <lineage>
        <taxon>Bacteria</taxon>
        <taxon>Pseudomonadati</taxon>
        <taxon>Pseudomonadota</taxon>
        <taxon>Alphaproteobacteria</taxon>
        <taxon>Rhodobacterales</taxon>
        <taxon>Paracoccaceae</taxon>
        <taxon>Aliiroseovarius</taxon>
    </lineage>
</organism>
<dbReference type="Pfam" id="PF06226">
    <property type="entry name" value="DUF1007"/>
    <property type="match status" value="1"/>
</dbReference>
<dbReference type="InterPro" id="IPR010412">
    <property type="entry name" value="DUF1007"/>
</dbReference>
<gene>
    <name evidence="1" type="ORF">FIL88_16330</name>
</gene>
<dbReference type="OrthoDB" id="1679673at2"/>